<dbReference type="InterPro" id="IPR027275">
    <property type="entry name" value="PRC-brl_dom"/>
</dbReference>
<dbReference type="KEGG" id="sphu:SPPYR_2942"/>
<dbReference type="RefSeq" id="WP_295320587.1">
    <property type="nucleotide sequence ID" value="NZ_LT598653.1"/>
</dbReference>
<dbReference type="InterPro" id="IPR011033">
    <property type="entry name" value="PRC_barrel-like_sf"/>
</dbReference>
<gene>
    <name evidence="2" type="ORF">SPPYR_2942</name>
</gene>
<evidence type="ECO:0000259" key="1">
    <source>
        <dbReference type="Pfam" id="PF05239"/>
    </source>
</evidence>
<name>A0A1Y5PVK9_9SPHN</name>
<dbReference type="PANTHER" id="PTHR36505:SF1">
    <property type="entry name" value="BLR1072 PROTEIN"/>
    <property type="match status" value="1"/>
</dbReference>
<dbReference type="SUPFAM" id="SSF50346">
    <property type="entry name" value="PRC-barrel domain"/>
    <property type="match status" value="1"/>
</dbReference>
<dbReference type="EMBL" id="LT598653">
    <property type="protein sequence ID" value="SBV34062.1"/>
    <property type="molecule type" value="Genomic_DNA"/>
</dbReference>
<dbReference type="Pfam" id="PF05239">
    <property type="entry name" value="PRC"/>
    <property type="match status" value="1"/>
</dbReference>
<organism evidence="2">
    <name type="scientific">uncultured Sphingopyxis sp</name>
    <dbReference type="NCBI Taxonomy" id="310581"/>
    <lineage>
        <taxon>Bacteria</taxon>
        <taxon>Pseudomonadati</taxon>
        <taxon>Pseudomonadota</taxon>
        <taxon>Alphaproteobacteria</taxon>
        <taxon>Sphingomonadales</taxon>
        <taxon>Sphingomonadaceae</taxon>
        <taxon>Sphingopyxis</taxon>
        <taxon>environmental samples</taxon>
    </lineage>
</organism>
<feature type="domain" description="PRC-barrel" evidence="1">
    <location>
        <begin position="15"/>
        <end position="89"/>
    </location>
</feature>
<accession>A0A1Y5PVK9</accession>
<dbReference type="AlphaFoldDB" id="A0A1Y5PVK9"/>
<dbReference type="PANTHER" id="PTHR36505">
    <property type="entry name" value="BLR1072 PROTEIN"/>
    <property type="match status" value="1"/>
</dbReference>
<proteinExistence type="predicted"/>
<dbReference type="Gene3D" id="2.30.30.240">
    <property type="entry name" value="PRC-barrel domain"/>
    <property type="match status" value="1"/>
</dbReference>
<evidence type="ECO:0000313" key="2">
    <source>
        <dbReference type="EMBL" id="SBV34062.1"/>
    </source>
</evidence>
<protein>
    <recommendedName>
        <fullName evidence="1">PRC-barrel domain-containing protein</fullName>
    </recommendedName>
</protein>
<sequence length="123" mass="13917">MTLSDIATDETDRLIASNKVEGTAVYNSEGEKLGSIYNFMVDKRSGRVEYAVLQFGGFLGLGSDYYPLPWDVLTYDTTQGGYAVNLDKTLLEKAPRFSADQRPDFTRDYGREVYGYYGLNYPY</sequence>
<reference evidence="2" key="1">
    <citation type="submission" date="2016-03" db="EMBL/GenBank/DDBJ databases">
        <authorList>
            <person name="Ploux O."/>
        </authorList>
    </citation>
    <scope>NUCLEOTIDE SEQUENCE</scope>
    <source>
        <strain evidence="2">UC10</strain>
    </source>
</reference>